<evidence type="ECO:0000256" key="2">
    <source>
        <dbReference type="SAM" id="Phobius"/>
    </source>
</evidence>
<proteinExistence type="predicted"/>
<dbReference type="InterPro" id="IPR011043">
    <property type="entry name" value="Gal_Oxase/kelch_b-propeller"/>
</dbReference>
<evidence type="ECO:0000313" key="3">
    <source>
        <dbReference type="EMBL" id="MDN4472295.1"/>
    </source>
</evidence>
<dbReference type="RefSeq" id="WP_301126733.1">
    <property type="nucleotide sequence ID" value="NZ_JAUHPV010000002.1"/>
</dbReference>
<protein>
    <submittedName>
        <fullName evidence="3">Uncharacterized protein</fullName>
    </submittedName>
</protein>
<dbReference type="Proteomes" id="UP001172738">
    <property type="component" value="Unassembled WGS sequence"/>
</dbReference>
<sequence>MALRVSRNVWIGGGVVVAAGLAVGVGWLLAGPSGGTENEPAPRVTVTADAGAPTPTPTPGPSSSVDPFEGDLDGILADEYPEAAPARTDPNPVHGDGTYNVDYPAALVLEDWVWDRVGMGWSVEVVSIPLNFYADDWVLPPAVLYLVSPEEVYFEVGELPERMWDDARVVSWLEDEDVIRVTWAGGWASARYDLRSGESEDIVFSSYGANAGRNSFVSADAEGNELWSATSSNGTKLYRWDAAAHEWAAASAVDDFPDALAWWEGVYSTTVTSEDGDSVVLLEYDHADLSGDFVLYDLASDTSTPFQVPQAAGLPMENVGTNVVDGVVVMEIWTDSQTPTVIGYDIASGTVSQMDEAPQDGDGAAYGGGVAYGEATSRGATHYACGC</sequence>
<comment type="caution">
    <text evidence="3">The sequence shown here is derived from an EMBL/GenBank/DDBJ whole genome shotgun (WGS) entry which is preliminary data.</text>
</comment>
<accession>A0ABT8FZH9</accession>
<evidence type="ECO:0000256" key="1">
    <source>
        <dbReference type="SAM" id="MobiDB-lite"/>
    </source>
</evidence>
<name>A0ABT8FZH9_9MICO</name>
<feature type="transmembrane region" description="Helical" evidence="2">
    <location>
        <begin position="9"/>
        <end position="30"/>
    </location>
</feature>
<dbReference type="SUPFAM" id="SSF50965">
    <property type="entry name" value="Galactose oxidase, central domain"/>
    <property type="match status" value="1"/>
</dbReference>
<feature type="region of interest" description="Disordered" evidence="1">
    <location>
        <begin position="34"/>
        <end position="66"/>
    </location>
</feature>
<dbReference type="EMBL" id="JAUHPV010000002">
    <property type="protein sequence ID" value="MDN4472295.1"/>
    <property type="molecule type" value="Genomic_DNA"/>
</dbReference>
<keyword evidence="2" id="KW-0472">Membrane</keyword>
<keyword evidence="2" id="KW-1133">Transmembrane helix</keyword>
<reference evidence="3" key="1">
    <citation type="submission" date="2023-06" db="EMBL/GenBank/DDBJ databases">
        <title>SYSU T00b26.</title>
        <authorList>
            <person name="Gao L."/>
            <person name="Fang B.-Z."/>
            <person name="Li W.-J."/>
        </authorList>
    </citation>
    <scope>NUCLEOTIDE SEQUENCE</scope>
    <source>
        <strain evidence="3">SYSU T00b26</strain>
    </source>
</reference>
<keyword evidence="4" id="KW-1185">Reference proteome</keyword>
<keyword evidence="2" id="KW-0812">Transmembrane</keyword>
<gene>
    <name evidence="3" type="ORF">QQX04_04740</name>
</gene>
<organism evidence="3 4">
    <name type="scientific">Demequina zhanjiangensis</name>
    <dbReference type="NCBI Taxonomy" id="3051659"/>
    <lineage>
        <taxon>Bacteria</taxon>
        <taxon>Bacillati</taxon>
        <taxon>Actinomycetota</taxon>
        <taxon>Actinomycetes</taxon>
        <taxon>Micrococcales</taxon>
        <taxon>Demequinaceae</taxon>
        <taxon>Demequina</taxon>
    </lineage>
</organism>
<evidence type="ECO:0000313" key="4">
    <source>
        <dbReference type="Proteomes" id="UP001172738"/>
    </source>
</evidence>
<feature type="compositionally biased region" description="Low complexity" evidence="1">
    <location>
        <begin position="44"/>
        <end position="53"/>
    </location>
</feature>